<name>A0A9P4K4Q6_9PLEO</name>
<proteinExistence type="predicted"/>
<accession>A0A9P4K4Q6</accession>
<evidence type="ECO:0000313" key="4">
    <source>
        <dbReference type="Proteomes" id="UP000800093"/>
    </source>
</evidence>
<dbReference type="AlphaFoldDB" id="A0A9P4K4Q6"/>
<feature type="region of interest" description="Disordered" evidence="1">
    <location>
        <begin position="28"/>
        <end position="58"/>
    </location>
</feature>
<organism evidence="3 4">
    <name type="scientific">Lojkania enalia</name>
    <dbReference type="NCBI Taxonomy" id="147567"/>
    <lineage>
        <taxon>Eukaryota</taxon>
        <taxon>Fungi</taxon>
        <taxon>Dikarya</taxon>
        <taxon>Ascomycota</taxon>
        <taxon>Pezizomycotina</taxon>
        <taxon>Dothideomycetes</taxon>
        <taxon>Pleosporomycetidae</taxon>
        <taxon>Pleosporales</taxon>
        <taxon>Pleosporales incertae sedis</taxon>
        <taxon>Lojkania</taxon>
    </lineage>
</organism>
<dbReference type="OrthoDB" id="271448at2759"/>
<dbReference type="PANTHER" id="PTHR36578:SF1">
    <property type="entry name" value="APPLE DOMAIN-CONTAINING PROTEIN"/>
    <property type="match status" value="1"/>
</dbReference>
<evidence type="ECO:0000256" key="2">
    <source>
        <dbReference type="SAM" id="SignalP"/>
    </source>
</evidence>
<feature type="signal peptide" evidence="2">
    <location>
        <begin position="1"/>
        <end position="25"/>
    </location>
</feature>
<protein>
    <recommendedName>
        <fullName evidence="5">Apple domain-containing protein</fullName>
    </recommendedName>
</protein>
<dbReference type="PANTHER" id="PTHR36578">
    <property type="entry name" value="CHROMOSOME 15, WHOLE GENOME SHOTGUN SEQUENCE"/>
    <property type="match status" value="1"/>
</dbReference>
<dbReference type="Proteomes" id="UP000800093">
    <property type="component" value="Unassembled WGS sequence"/>
</dbReference>
<evidence type="ECO:0000313" key="3">
    <source>
        <dbReference type="EMBL" id="KAF2261816.1"/>
    </source>
</evidence>
<evidence type="ECO:0008006" key="5">
    <source>
        <dbReference type="Google" id="ProtNLM"/>
    </source>
</evidence>
<reference evidence="4" key="1">
    <citation type="journal article" date="2020" name="Stud. Mycol.">
        <title>101 Dothideomycetes genomes: A test case for predicting lifestyles and emergence of pathogens.</title>
        <authorList>
            <person name="Haridas S."/>
            <person name="Albert R."/>
            <person name="Binder M."/>
            <person name="Bloem J."/>
            <person name="LaButti K."/>
            <person name="Salamov A."/>
            <person name="Andreopoulos B."/>
            <person name="Baker S."/>
            <person name="Barry K."/>
            <person name="Bills G."/>
            <person name="Bluhm B."/>
            <person name="Cannon C."/>
            <person name="Castanera R."/>
            <person name="Culley D."/>
            <person name="Daum C."/>
            <person name="Ezra D."/>
            <person name="Gonzalez J."/>
            <person name="Henrissat B."/>
            <person name="Kuo A."/>
            <person name="Liang C."/>
            <person name="Lipzen A."/>
            <person name="Lutzoni F."/>
            <person name="Magnuson J."/>
            <person name="Mondo S."/>
            <person name="Nolan M."/>
            <person name="Ohm R."/>
            <person name="Pangilinan J."/>
            <person name="Park H.-J."/>
            <person name="Ramirez L."/>
            <person name="Alfaro M."/>
            <person name="Sun H."/>
            <person name="Tritt A."/>
            <person name="Yoshinaga Y."/>
            <person name="Zwiers L.-H."/>
            <person name="Turgeon B."/>
            <person name="Goodwin S."/>
            <person name="Spatafora J."/>
            <person name="Crous P."/>
            <person name="Grigoriev I."/>
        </authorList>
    </citation>
    <scope>NUCLEOTIDE SEQUENCE [LARGE SCALE GENOMIC DNA]</scope>
    <source>
        <strain evidence="4">CBS 304.66</strain>
    </source>
</reference>
<keyword evidence="2" id="KW-0732">Signal</keyword>
<evidence type="ECO:0000256" key="1">
    <source>
        <dbReference type="SAM" id="MobiDB-lite"/>
    </source>
</evidence>
<feature type="compositionally biased region" description="Basic and acidic residues" evidence="1">
    <location>
        <begin position="36"/>
        <end position="50"/>
    </location>
</feature>
<dbReference type="PROSITE" id="PS51257">
    <property type="entry name" value="PROKAR_LIPOPROTEIN"/>
    <property type="match status" value="1"/>
</dbReference>
<sequence length="720" mass="79028">MRFLAPAAALLGTISACIMQPSSKANNVDSMTGNATHKDHWPQTLSKRDTGSQGKGDCGPSLLGTAPLPIGKNRLKAFESDPIYNHYALNNSKAPSNYSIAFTNYNSTVWGSSFLKDTILDSYNVNECAVRCTEDVDCQAFNIYIAGDLSRDPGSNCPNPPTVFNFKCALYSERFLHDAPPVKKDCELHASLDRRCEHRQRGSNGMTSYLISSHLIFRYLITLCMTNSSLAVMDMLDQIADTTGIGYNRFITLDVDGDIESVLDHDYNKVNVDWDGDGSIFLSTTVTRTKTVDPKSTSTTYVTVPATTSTTKCHKSKCPKIKIPTITIPTIKIPTTKIHTVKIPTTKTQTVNIPTTKTQTVKILTTKTNVVKIPTTKTNMVKNPTTKTHTVKISTTKIHTVKIPTTKSHKVKIPTTKTHTVKIPTTKSHTVKVPTTKTHTVKIPTTKSHTVKVPTTKTHTVKISTTKFHTVKIPTTKFHTVKIPTTKFHIVKISTTKTHTIKIPTTKIHTVKIPKTKTHTTTSTNAFTTVSMTTKTTTKYSTTTTSASTTKCPKNKCPKIVFPKIVIPSTETPTTKMPTLSKVVERRDLNAANSYVTQAVLSTVTTTIVKHMKTPGIAIENLPTTTTTITVTAPTTIWMHTKTPGVIIGNHWTTTTTTTHTHKAATWSIYNPEPAYLAALSKAKCKNTVTVTHVPPKVPTPKGLALWKSLLFANPTPTYN</sequence>
<gene>
    <name evidence="3" type="ORF">CC78DRAFT_583334</name>
</gene>
<comment type="caution">
    <text evidence="3">The sequence shown here is derived from an EMBL/GenBank/DDBJ whole genome shotgun (WGS) entry which is preliminary data.</text>
</comment>
<feature type="chain" id="PRO_5040229509" description="Apple domain-containing protein" evidence="2">
    <location>
        <begin position="26"/>
        <end position="720"/>
    </location>
</feature>
<keyword evidence="4" id="KW-1185">Reference proteome</keyword>
<dbReference type="EMBL" id="ML986650">
    <property type="protein sequence ID" value="KAF2261816.1"/>
    <property type="molecule type" value="Genomic_DNA"/>
</dbReference>